<organism evidence="1 2">
    <name type="scientific">Bondarzewia mesenterica</name>
    <dbReference type="NCBI Taxonomy" id="1095465"/>
    <lineage>
        <taxon>Eukaryota</taxon>
        <taxon>Fungi</taxon>
        <taxon>Dikarya</taxon>
        <taxon>Basidiomycota</taxon>
        <taxon>Agaricomycotina</taxon>
        <taxon>Agaricomycetes</taxon>
        <taxon>Russulales</taxon>
        <taxon>Bondarzewiaceae</taxon>
        <taxon>Bondarzewia</taxon>
    </lineage>
</organism>
<evidence type="ECO:0000313" key="1">
    <source>
        <dbReference type="EMBL" id="THH14230.1"/>
    </source>
</evidence>
<protein>
    <submittedName>
        <fullName evidence="1">Uncharacterized protein</fullName>
    </submittedName>
</protein>
<comment type="caution">
    <text evidence="1">The sequence shown here is derived from an EMBL/GenBank/DDBJ whole genome shotgun (WGS) entry which is preliminary data.</text>
</comment>
<dbReference type="AlphaFoldDB" id="A0A4S4LVC1"/>
<accession>A0A4S4LVC1</accession>
<sequence>MSSPSTLNVTALTASGGVSILECWALDPGFTSSSQAGTTGASILQLGTLANASYSVLPARFNAGRHNAPNVQYVVFLSGLAHITLPNSTDEAWVQGGRDGLIIATDTVDVSDVGHKTEYPSGDETLALQIPTAHGQVPGHVVVHSGPCERELQMAKRRLDELD</sequence>
<evidence type="ECO:0000313" key="2">
    <source>
        <dbReference type="Proteomes" id="UP000310158"/>
    </source>
</evidence>
<reference evidence="1 2" key="1">
    <citation type="submission" date="2019-02" db="EMBL/GenBank/DDBJ databases">
        <title>Genome sequencing of the rare red list fungi Bondarzewia mesenterica.</title>
        <authorList>
            <person name="Buettner E."/>
            <person name="Kellner H."/>
        </authorList>
    </citation>
    <scope>NUCLEOTIDE SEQUENCE [LARGE SCALE GENOMIC DNA]</scope>
    <source>
        <strain evidence="1 2">DSM 108281</strain>
    </source>
</reference>
<gene>
    <name evidence="1" type="ORF">EW146_g6083</name>
</gene>
<keyword evidence="2" id="KW-1185">Reference proteome</keyword>
<dbReference type="EMBL" id="SGPL01000292">
    <property type="protein sequence ID" value="THH14230.1"/>
    <property type="molecule type" value="Genomic_DNA"/>
</dbReference>
<dbReference type="OrthoDB" id="3223416at2759"/>
<dbReference type="Proteomes" id="UP000310158">
    <property type="component" value="Unassembled WGS sequence"/>
</dbReference>
<name>A0A4S4LVC1_9AGAM</name>
<proteinExistence type="predicted"/>